<organism evidence="2 4">
    <name type="scientific">Nephila pilipes</name>
    <name type="common">Giant wood spider</name>
    <name type="synonym">Nephila maculata</name>
    <dbReference type="NCBI Taxonomy" id="299642"/>
    <lineage>
        <taxon>Eukaryota</taxon>
        <taxon>Metazoa</taxon>
        <taxon>Ecdysozoa</taxon>
        <taxon>Arthropoda</taxon>
        <taxon>Chelicerata</taxon>
        <taxon>Arachnida</taxon>
        <taxon>Araneae</taxon>
        <taxon>Araneomorphae</taxon>
        <taxon>Entelegynae</taxon>
        <taxon>Araneoidea</taxon>
        <taxon>Nephilidae</taxon>
        <taxon>Nephila</taxon>
    </lineage>
</organism>
<dbReference type="AlphaFoldDB" id="A0A8X6UFQ3"/>
<name>A0A8X6UFQ3_NEPPI</name>
<dbReference type="InterPro" id="IPR043502">
    <property type="entry name" value="DNA/RNA_pol_sf"/>
</dbReference>
<dbReference type="PROSITE" id="PS50878">
    <property type="entry name" value="RT_POL"/>
    <property type="match status" value="1"/>
</dbReference>
<keyword evidence="2" id="KW-0548">Nucleotidyltransferase</keyword>
<evidence type="ECO:0000313" key="3">
    <source>
        <dbReference type="EMBL" id="GFU27956.1"/>
    </source>
</evidence>
<dbReference type="InterPro" id="IPR000477">
    <property type="entry name" value="RT_dom"/>
</dbReference>
<proteinExistence type="predicted"/>
<feature type="domain" description="Reverse transcriptase" evidence="1">
    <location>
        <begin position="1"/>
        <end position="250"/>
    </location>
</feature>
<dbReference type="OrthoDB" id="6435098at2759"/>
<evidence type="ECO:0000313" key="4">
    <source>
        <dbReference type="Proteomes" id="UP000887013"/>
    </source>
</evidence>
<reference evidence="2" key="1">
    <citation type="submission" date="2020-08" db="EMBL/GenBank/DDBJ databases">
        <title>Multicomponent nature underlies the extraordinary mechanical properties of spider dragline silk.</title>
        <authorList>
            <person name="Kono N."/>
            <person name="Nakamura H."/>
            <person name="Mori M."/>
            <person name="Yoshida Y."/>
            <person name="Ohtoshi R."/>
            <person name="Malay A.D."/>
            <person name="Moran D.A.P."/>
            <person name="Tomita M."/>
            <person name="Numata K."/>
            <person name="Arakawa K."/>
        </authorList>
    </citation>
    <scope>NUCLEOTIDE SEQUENCE</scope>
</reference>
<dbReference type="Pfam" id="PF00078">
    <property type="entry name" value="RVT_1"/>
    <property type="match status" value="1"/>
</dbReference>
<keyword evidence="4" id="KW-1185">Reference proteome</keyword>
<gene>
    <name evidence="2" type="ORF">NPIL_151251</name>
    <name evidence="3" type="ORF">NPIL_370191</name>
</gene>
<keyword evidence="2" id="KW-0808">Transferase</keyword>
<keyword evidence="2" id="KW-0695">RNA-directed DNA polymerase</keyword>
<evidence type="ECO:0000313" key="2">
    <source>
        <dbReference type="EMBL" id="GFU09679.1"/>
    </source>
</evidence>
<protein>
    <submittedName>
        <fullName evidence="2">Reverse transcriptase domain-containing protein</fullName>
    </submittedName>
</protein>
<evidence type="ECO:0000259" key="1">
    <source>
        <dbReference type="PROSITE" id="PS50878"/>
    </source>
</evidence>
<dbReference type="EMBL" id="BMAW01078121">
    <property type="protein sequence ID" value="GFU09679.1"/>
    <property type="molecule type" value="Genomic_DNA"/>
</dbReference>
<dbReference type="GO" id="GO:0003964">
    <property type="term" value="F:RNA-directed DNA polymerase activity"/>
    <property type="evidence" value="ECO:0007669"/>
    <property type="project" value="UniProtKB-KW"/>
</dbReference>
<dbReference type="PANTHER" id="PTHR19446">
    <property type="entry name" value="REVERSE TRANSCRIPTASES"/>
    <property type="match status" value="1"/>
</dbReference>
<accession>A0A8X6UFQ3</accession>
<dbReference type="EMBL" id="BMAW01128911">
    <property type="protein sequence ID" value="GFU27956.1"/>
    <property type="molecule type" value="Genomic_DNA"/>
</dbReference>
<sequence>MQCGISNWRPVSLLNTGGKVFSSVFVTRISSWANINSRLSPFQKGFRENDGCAEHNFLLDQAISDAKRSHQNLSMAWLYLENAFGSVPHQFILTALEHAGVPSGTISIISALYTGSTRTICTSAGWTGPIAMKAGVRQGCPLSAILFNLSLEQILRTGVSAPGYHLFGQEFKCLAYADDLLLLSNSSSSLQQNILLLLASDDLVTSSVAFASLQSAVRKKILRDPTLGECADFLNGKKVDEFARESGDLLTQWSRARHSADRLSKFLKFNWTWNEELSCFYINLYRFPNPVCVAPSTAGLVTRFLRDDLESFYIKQLSGLVDQGKTVEVFSQHPESNHFLQAGDYTRFCDWNFIHRARLGCLQLNATMRFSNRNPRCLDLNARQVLSSLP</sequence>
<dbReference type="CDD" id="cd01650">
    <property type="entry name" value="RT_nLTR_like"/>
    <property type="match status" value="1"/>
</dbReference>
<dbReference type="SUPFAM" id="SSF56672">
    <property type="entry name" value="DNA/RNA polymerases"/>
    <property type="match status" value="1"/>
</dbReference>
<comment type="caution">
    <text evidence="2">The sequence shown here is derived from an EMBL/GenBank/DDBJ whole genome shotgun (WGS) entry which is preliminary data.</text>
</comment>
<dbReference type="Proteomes" id="UP000887013">
    <property type="component" value="Unassembled WGS sequence"/>
</dbReference>